<evidence type="ECO:0000256" key="1">
    <source>
        <dbReference type="ARBA" id="ARBA00006484"/>
    </source>
</evidence>
<proteinExistence type="inferred from homology"/>
<dbReference type="Proteomes" id="UP000276309">
    <property type="component" value="Chromosome"/>
</dbReference>
<protein>
    <submittedName>
        <fullName evidence="4">SDR family oxidoreductase</fullName>
    </submittedName>
</protein>
<gene>
    <name evidence="4" type="ORF">D1013_11530</name>
</gene>
<organism evidence="4 5">
    <name type="scientific">Euzebyella marina</name>
    <dbReference type="NCBI Taxonomy" id="1761453"/>
    <lineage>
        <taxon>Bacteria</taxon>
        <taxon>Pseudomonadati</taxon>
        <taxon>Bacteroidota</taxon>
        <taxon>Flavobacteriia</taxon>
        <taxon>Flavobacteriales</taxon>
        <taxon>Flavobacteriaceae</taxon>
        <taxon>Euzebyella</taxon>
    </lineage>
</organism>
<dbReference type="PANTHER" id="PTHR42760:SF5">
    <property type="entry name" value="2-DEHYDRO-3-DEOXY-D-GLUCONATE 5-DEHYDROGENASE"/>
    <property type="match status" value="1"/>
</dbReference>
<dbReference type="Pfam" id="PF00106">
    <property type="entry name" value="adh_short"/>
    <property type="match status" value="1"/>
</dbReference>
<dbReference type="PROSITE" id="PS00061">
    <property type="entry name" value="ADH_SHORT"/>
    <property type="match status" value="1"/>
</dbReference>
<dbReference type="AlphaFoldDB" id="A0A3G2L6T1"/>
<dbReference type="KEGG" id="emar:D1013_11530"/>
<dbReference type="PRINTS" id="PR00081">
    <property type="entry name" value="GDHRDH"/>
</dbReference>
<dbReference type="InterPro" id="IPR036291">
    <property type="entry name" value="NAD(P)-bd_dom_sf"/>
</dbReference>
<sequence>MSILSSFSLEGKIALVTGCKRGIGKAMALGLAEAGADIIGVSASLEKHGSMVEQEVEGIGRKFKAYTCDFGNRESLYEFIKQVKDDFPKIDILVNNAGTILRAPAVEHSDEYWDKVIEINQTAQFILTREIGKEMVKRGEGKVIFTASLLTFQGGITVPGYAASKGAVGQITMAFANEWAGKGVNVNAIAPGYISTDNTEALRNNPERADSILARIPAGRWGQPDDFKGPIVFLASAASSYMHGETMLVDGGWMGR</sequence>
<comment type="similarity">
    <text evidence="1 3">Belongs to the short-chain dehydrogenases/reductases (SDR) family.</text>
</comment>
<dbReference type="FunFam" id="3.40.50.720:FF:000084">
    <property type="entry name" value="Short-chain dehydrogenase reductase"/>
    <property type="match status" value="1"/>
</dbReference>
<accession>A0A3G2L6T1</accession>
<dbReference type="InterPro" id="IPR002347">
    <property type="entry name" value="SDR_fam"/>
</dbReference>
<name>A0A3G2L6T1_9FLAO</name>
<evidence type="ECO:0000313" key="4">
    <source>
        <dbReference type="EMBL" id="AYN67960.1"/>
    </source>
</evidence>
<dbReference type="OrthoDB" id="9804104at2"/>
<dbReference type="EMBL" id="CP032050">
    <property type="protein sequence ID" value="AYN67960.1"/>
    <property type="molecule type" value="Genomic_DNA"/>
</dbReference>
<dbReference type="InterPro" id="IPR020904">
    <property type="entry name" value="Sc_DH/Rdtase_CS"/>
</dbReference>
<keyword evidence="5" id="KW-1185">Reference proteome</keyword>
<dbReference type="PRINTS" id="PR00080">
    <property type="entry name" value="SDRFAMILY"/>
</dbReference>
<evidence type="ECO:0000313" key="5">
    <source>
        <dbReference type="Proteomes" id="UP000276309"/>
    </source>
</evidence>
<reference evidence="4 5" key="1">
    <citation type="submission" date="2018-08" db="EMBL/GenBank/DDBJ databases">
        <title>The reduced genetic potential of extracellular carbohydrate catabolism in Euzebyella marina RN62, a Flavobacteriia bacterium isolated from the hadal water.</title>
        <authorList>
            <person name="Xue C."/>
        </authorList>
    </citation>
    <scope>NUCLEOTIDE SEQUENCE [LARGE SCALE GENOMIC DNA]</scope>
    <source>
        <strain evidence="4 5">RN62</strain>
    </source>
</reference>
<dbReference type="SUPFAM" id="SSF51735">
    <property type="entry name" value="NAD(P)-binding Rossmann-fold domains"/>
    <property type="match status" value="1"/>
</dbReference>
<evidence type="ECO:0000256" key="3">
    <source>
        <dbReference type="RuleBase" id="RU000363"/>
    </source>
</evidence>
<dbReference type="Gene3D" id="3.40.50.720">
    <property type="entry name" value="NAD(P)-binding Rossmann-like Domain"/>
    <property type="match status" value="1"/>
</dbReference>
<evidence type="ECO:0000256" key="2">
    <source>
        <dbReference type="ARBA" id="ARBA00023002"/>
    </source>
</evidence>
<keyword evidence="2" id="KW-0560">Oxidoreductase</keyword>
<dbReference type="GO" id="GO:0016616">
    <property type="term" value="F:oxidoreductase activity, acting on the CH-OH group of donors, NAD or NADP as acceptor"/>
    <property type="evidence" value="ECO:0007669"/>
    <property type="project" value="TreeGrafter"/>
</dbReference>
<dbReference type="PANTHER" id="PTHR42760">
    <property type="entry name" value="SHORT-CHAIN DEHYDROGENASES/REDUCTASES FAMILY MEMBER"/>
    <property type="match status" value="1"/>
</dbReference>